<name>A0A517U1C7_9BACT</name>
<accession>A0A517U1C7</accession>
<dbReference type="EMBL" id="CP036339">
    <property type="protein sequence ID" value="QDT74436.1"/>
    <property type="molecule type" value="Genomic_DNA"/>
</dbReference>
<dbReference type="KEGG" id="llh:I41_36320"/>
<gene>
    <name evidence="2" type="ORF">I41_36320</name>
</gene>
<dbReference type="OrthoDB" id="10007996at2"/>
<dbReference type="Proteomes" id="UP000317909">
    <property type="component" value="Chromosome"/>
</dbReference>
<evidence type="ECO:0000313" key="3">
    <source>
        <dbReference type="Proteomes" id="UP000317909"/>
    </source>
</evidence>
<sequence length="99" mass="11453">MSTVAEIIERQEHNRKRERAHRSVWRQSEWGNLSFLYVESPPPPCPCCQTCDDCDDLRRLLVTRRKYPMLPPDAIKQIVWAGLRAEAAMVAKFQGGNRA</sequence>
<reference evidence="2 3" key="1">
    <citation type="submission" date="2019-02" db="EMBL/GenBank/DDBJ databases">
        <title>Deep-cultivation of Planctomycetes and their phenomic and genomic characterization uncovers novel biology.</title>
        <authorList>
            <person name="Wiegand S."/>
            <person name="Jogler M."/>
            <person name="Boedeker C."/>
            <person name="Pinto D."/>
            <person name="Vollmers J."/>
            <person name="Rivas-Marin E."/>
            <person name="Kohn T."/>
            <person name="Peeters S.H."/>
            <person name="Heuer A."/>
            <person name="Rast P."/>
            <person name="Oberbeckmann S."/>
            <person name="Bunk B."/>
            <person name="Jeske O."/>
            <person name="Meyerdierks A."/>
            <person name="Storesund J.E."/>
            <person name="Kallscheuer N."/>
            <person name="Luecker S."/>
            <person name="Lage O.M."/>
            <person name="Pohl T."/>
            <person name="Merkel B.J."/>
            <person name="Hornburger P."/>
            <person name="Mueller R.-W."/>
            <person name="Bruemmer F."/>
            <person name="Labrenz M."/>
            <person name="Spormann A.M."/>
            <person name="Op den Camp H."/>
            <person name="Overmann J."/>
            <person name="Amann R."/>
            <person name="Jetten M.S.M."/>
            <person name="Mascher T."/>
            <person name="Medema M.H."/>
            <person name="Devos D.P."/>
            <person name="Kaster A.-K."/>
            <person name="Ovreas L."/>
            <person name="Rohde M."/>
            <person name="Galperin M.Y."/>
            <person name="Jogler C."/>
        </authorList>
    </citation>
    <scope>NUCLEOTIDE SEQUENCE [LARGE SCALE GENOMIC DNA]</scope>
    <source>
        <strain evidence="2 3">I41</strain>
    </source>
</reference>
<evidence type="ECO:0000256" key="1">
    <source>
        <dbReference type="SAM" id="MobiDB-lite"/>
    </source>
</evidence>
<feature type="region of interest" description="Disordered" evidence="1">
    <location>
        <begin position="1"/>
        <end position="21"/>
    </location>
</feature>
<organism evidence="2 3">
    <name type="scientific">Lacipirellula limnantheis</name>
    <dbReference type="NCBI Taxonomy" id="2528024"/>
    <lineage>
        <taxon>Bacteria</taxon>
        <taxon>Pseudomonadati</taxon>
        <taxon>Planctomycetota</taxon>
        <taxon>Planctomycetia</taxon>
        <taxon>Pirellulales</taxon>
        <taxon>Lacipirellulaceae</taxon>
        <taxon>Lacipirellula</taxon>
    </lineage>
</organism>
<keyword evidence="3" id="KW-1185">Reference proteome</keyword>
<proteinExistence type="predicted"/>
<dbReference type="RefSeq" id="WP_145434189.1">
    <property type="nucleotide sequence ID" value="NZ_CP036339.1"/>
</dbReference>
<evidence type="ECO:0000313" key="2">
    <source>
        <dbReference type="EMBL" id="QDT74436.1"/>
    </source>
</evidence>
<protein>
    <submittedName>
        <fullName evidence="2">Uncharacterized protein</fullName>
    </submittedName>
</protein>
<dbReference type="AlphaFoldDB" id="A0A517U1C7"/>